<proteinExistence type="predicted"/>
<dbReference type="GO" id="GO:0005544">
    <property type="term" value="F:calcium-dependent phospholipid binding"/>
    <property type="evidence" value="ECO:0007669"/>
    <property type="project" value="TreeGrafter"/>
</dbReference>
<dbReference type="GO" id="GO:0001786">
    <property type="term" value="F:phosphatidylserine binding"/>
    <property type="evidence" value="ECO:0007669"/>
    <property type="project" value="TreeGrafter"/>
</dbReference>
<dbReference type="PROSITE" id="PS50004">
    <property type="entry name" value="C2"/>
    <property type="match status" value="1"/>
</dbReference>
<gene>
    <name evidence="2" type="ORF">TELCIR_13555</name>
</gene>
<dbReference type="OrthoDB" id="67700at2759"/>
<accession>A0A2G9U3J1</accession>
<dbReference type="PANTHER" id="PTHR10024">
    <property type="entry name" value="SYNAPTOTAGMIN"/>
    <property type="match status" value="1"/>
</dbReference>
<dbReference type="GO" id="GO:0030424">
    <property type="term" value="C:axon"/>
    <property type="evidence" value="ECO:0007669"/>
    <property type="project" value="TreeGrafter"/>
</dbReference>
<dbReference type="AlphaFoldDB" id="A0A2G9U3J1"/>
<sequence length="82" mass="9554">PYVKIYLMLQNKRLEKKKTTIKMKTLNPYYNESFSFDVTPEKMQVIIGGNATGAALKQWTDMLATPRRSVAQWHTLMPFNDD</sequence>
<organism evidence="2 3">
    <name type="scientific">Teladorsagia circumcincta</name>
    <name type="common">Brown stomach worm</name>
    <name type="synonym">Ostertagia circumcincta</name>
    <dbReference type="NCBI Taxonomy" id="45464"/>
    <lineage>
        <taxon>Eukaryota</taxon>
        <taxon>Metazoa</taxon>
        <taxon>Ecdysozoa</taxon>
        <taxon>Nematoda</taxon>
        <taxon>Chromadorea</taxon>
        <taxon>Rhabditida</taxon>
        <taxon>Rhabditina</taxon>
        <taxon>Rhabditomorpha</taxon>
        <taxon>Strongyloidea</taxon>
        <taxon>Trichostrongylidae</taxon>
        <taxon>Teladorsagia</taxon>
    </lineage>
</organism>
<keyword evidence="3" id="KW-1185">Reference proteome</keyword>
<name>A0A2G9U3J1_TELCI</name>
<dbReference type="GO" id="GO:0048791">
    <property type="term" value="P:calcium ion-regulated exocytosis of neurotransmitter"/>
    <property type="evidence" value="ECO:0007669"/>
    <property type="project" value="TreeGrafter"/>
</dbReference>
<dbReference type="GO" id="GO:0030672">
    <property type="term" value="C:synaptic vesicle membrane"/>
    <property type="evidence" value="ECO:0007669"/>
    <property type="project" value="TreeGrafter"/>
</dbReference>
<dbReference type="GO" id="GO:0005509">
    <property type="term" value="F:calcium ion binding"/>
    <property type="evidence" value="ECO:0007669"/>
    <property type="project" value="TreeGrafter"/>
</dbReference>
<dbReference type="GO" id="GO:0031045">
    <property type="term" value="C:dense core granule"/>
    <property type="evidence" value="ECO:0007669"/>
    <property type="project" value="TreeGrafter"/>
</dbReference>
<dbReference type="SUPFAM" id="SSF49562">
    <property type="entry name" value="C2 domain (Calcium/lipid-binding domain, CaLB)"/>
    <property type="match status" value="1"/>
</dbReference>
<dbReference type="PANTHER" id="PTHR10024:SF221">
    <property type="entry name" value="C2 DOMAIN-CONTAINING PROTEIN"/>
    <property type="match status" value="1"/>
</dbReference>
<feature type="non-terminal residue" evidence="2">
    <location>
        <position position="1"/>
    </location>
</feature>
<protein>
    <recommendedName>
        <fullName evidence="1">C2 domain-containing protein</fullName>
    </recommendedName>
</protein>
<evidence type="ECO:0000259" key="1">
    <source>
        <dbReference type="PROSITE" id="PS50004"/>
    </source>
</evidence>
<dbReference type="Pfam" id="PF00168">
    <property type="entry name" value="C2"/>
    <property type="match status" value="1"/>
</dbReference>
<evidence type="ECO:0000313" key="2">
    <source>
        <dbReference type="EMBL" id="PIO64803.1"/>
    </source>
</evidence>
<dbReference type="GO" id="GO:0000149">
    <property type="term" value="F:SNARE binding"/>
    <property type="evidence" value="ECO:0007669"/>
    <property type="project" value="TreeGrafter"/>
</dbReference>
<dbReference type="Proteomes" id="UP000230423">
    <property type="component" value="Unassembled WGS sequence"/>
</dbReference>
<reference evidence="2 3" key="1">
    <citation type="submission" date="2015-09" db="EMBL/GenBank/DDBJ databases">
        <title>Draft genome of the parasitic nematode Teladorsagia circumcincta isolate WARC Sus (inbred).</title>
        <authorList>
            <person name="Mitreva M."/>
        </authorList>
    </citation>
    <scope>NUCLEOTIDE SEQUENCE [LARGE SCALE GENOMIC DNA]</scope>
    <source>
        <strain evidence="2 3">S</strain>
    </source>
</reference>
<dbReference type="GO" id="GO:0005886">
    <property type="term" value="C:plasma membrane"/>
    <property type="evidence" value="ECO:0007669"/>
    <property type="project" value="TreeGrafter"/>
</dbReference>
<dbReference type="EMBL" id="KZ349560">
    <property type="protein sequence ID" value="PIO64803.1"/>
    <property type="molecule type" value="Genomic_DNA"/>
</dbReference>
<dbReference type="GO" id="GO:0030276">
    <property type="term" value="F:clathrin binding"/>
    <property type="evidence" value="ECO:0007669"/>
    <property type="project" value="TreeGrafter"/>
</dbReference>
<evidence type="ECO:0000313" key="3">
    <source>
        <dbReference type="Proteomes" id="UP000230423"/>
    </source>
</evidence>
<dbReference type="Gene3D" id="2.60.40.150">
    <property type="entry name" value="C2 domain"/>
    <property type="match status" value="1"/>
</dbReference>
<dbReference type="InterPro" id="IPR035892">
    <property type="entry name" value="C2_domain_sf"/>
</dbReference>
<dbReference type="InterPro" id="IPR000008">
    <property type="entry name" value="C2_dom"/>
</dbReference>
<dbReference type="GO" id="GO:0048488">
    <property type="term" value="P:synaptic vesicle endocytosis"/>
    <property type="evidence" value="ECO:0007669"/>
    <property type="project" value="TreeGrafter"/>
</dbReference>
<feature type="domain" description="C2" evidence="1">
    <location>
        <begin position="1"/>
        <end position="82"/>
    </location>
</feature>